<gene>
    <name evidence="5" type="ORF">Q73A0000_01415</name>
</gene>
<comment type="similarity">
    <text evidence="1">Belongs to the IS21/IS1162 putative ATP-binding protein family.</text>
</comment>
<dbReference type="EMBL" id="CP040442">
    <property type="protein sequence ID" value="QOW09100.1"/>
    <property type="molecule type" value="Genomic_DNA"/>
</dbReference>
<dbReference type="SMART" id="SM00382">
    <property type="entry name" value="AAA"/>
    <property type="match status" value="1"/>
</dbReference>
<dbReference type="InterPro" id="IPR047661">
    <property type="entry name" value="IstB"/>
</dbReference>
<evidence type="ECO:0000313" key="5">
    <source>
        <dbReference type="EMBL" id="QOW09100.1"/>
    </source>
</evidence>
<dbReference type="RefSeq" id="WP_193812311.1">
    <property type="nucleotide sequence ID" value="NZ_CP040442.1"/>
</dbReference>
<accession>A0A7M2Y4Q6</accession>
<dbReference type="Proteomes" id="UP000594195">
    <property type="component" value="Chromosome"/>
</dbReference>
<dbReference type="GO" id="GO:0005524">
    <property type="term" value="F:ATP binding"/>
    <property type="evidence" value="ECO:0007669"/>
    <property type="project" value="UniProtKB-KW"/>
</dbReference>
<evidence type="ECO:0000259" key="4">
    <source>
        <dbReference type="SMART" id="SM00382"/>
    </source>
</evidence>
<sequence length="243" mass="27652">MNTDQTIEQLQTLRLGGMALRYSAIADLPVHQLQNVHELVACIVQAEIEHRDHAKTQKYLKASRLRYFAVPEEIMCTPERGITKEQILRLSDGQFIRRGENVLITGATGCGKSYLACALGRSACLLGYKTLYFSMNRFMDTLIQVKLDGTYLKWIKSIATNKLLILDDFGLKPMDPDTRLTLLDLLEDRYAQSSVLITSQLPVESWYDYINEPTLADAIMDRMTASAHRLELKGKSLRKKKNH</sequence>
<dbReference type="CDD" id="cd00009">
    <property type="entry name" value="AAA"/>
    <property type="match status" value="1"/>
</dbReference>
<keyword evidence="6" id="KW-1185">Reference proteome</keyword>
<dbReference type="PANTHER" id="PTHR30050">
    <property type="entry name" value="CHROMOSOMAL REPLICATION INITIATOR PROTEIN DNAA"/>
    <property type="match status" value="1"/>
</dbReference>
<feature type="domain" description="AAA+ ATPase" evidence="4">
    <location>
        <begin position="98"/>
        <end position="237"/>
    </location>
</feature>
<dbReference type="KEGG" id="kfa:Q73A0000_01415"/>
<dbReference type="InterPro" id="IPR027417">
    <property type="entry name" value="P-loop_NTPase"/>
</dbReference>
<dbReference type="PANTHER" id="PTHR30050:SF4">
    <property type="entry name" value="ATP-BINDING PROTEIN RV3427C IN INSERTION SEQUENCE-RELATED"/>
    <property type="match status" value="1"/>
</dbReference>
<dbReference type="Pfam" id="PF01695">
    <property type="entry name" value="IstB_IS21"/>
    <property type="match status" value="1"/>
</dbReference>
<dbReference type="GO" id="GO:0006260">
    <property type="term" value="P:DNA replication"/>
    <property type="evidence" value="ECO:0007669"/>
    <property type="project" value="TreeGrafter"/>
</dbReference>
<dbReference type="InterPro" id="IPR028350">
    <property type="entry name" value="DNAC/IstB-like"/>
</dbReference>
<keyword evidence="2" id="KW-0547">Nucleotide-binding</keyword>
<dbReference type="SUPFAM" id="SSF52540">
    <property type="entry name" value="P-loop containing nucleoside triphosphate hydrolases"/>
    <property type="match status" value="1"/>
</dbReference>
<dbReference type="InterPro" id="IPR002611">
    <property type="entry name" value="IstB_ATP-bd"/>
</dbReference>
<dbReference type="InterPro" id="IPR003593">
    <property type="entry name" value="AAA+_ATPase"/>
</dbReference>
<evidence type="ECO:0000256" key="2">
    <source>
        <dbReference type="ARBA" id="ARBA00022741"/>
    </source>
</evidence>
<dbReference type="Gene3D" id="3.40.50.300">
    <property type="entry name" value="P-loop containing nucleotide triphosphate hydrolases"/>
    <property type="match status" value="1"/>
</dbReference>
<evidence type="ECO:0000256" key="3">
    <source>
        <dbReference type="ARBA" id="ARBA00022840"/>
    </source>
</evidence>
<organism evidence="5 6">
    <name type="scientific">Kaistella flava</name>
    <name type="common">ex Peng et al. 2021</name>
    <dbReference type="NCBI Taxonomy" id="2038776"/>
    <lineage>
        <taxon>Bacteria</taxon>
        <taxon>Pseudomonadati</taxon>
        <taxon>Bacteroidota</taxon>
        <taxon>Flavobacteriia</taxon>
        <taxon>Flavobacteriales</taxon>
        <taxon>Weeksellaceae</taxon>
        <taxon>Chryseobacterium group</taxon>
        <taxon>Kaistella</taxon>
    </lineage>
</organism>
<reference evidence="5 6" key="1">
    <citation type="submission" date="2019-05" db="EMBL/GenBank/DDBJ databases">
        <title>Chryseobacterium sp. isolated from King George Island, maritime Antarctica.</title>
        <authorList>
            <person name="Peng X."/>
        </authorList>
    </citation>
    <scope>NUCLEOTIDE SEQUENCE [LARGE SCALE GENOMIC DNA]</scope>
    <source>
        <strain evidence="5 6">7-3A</strain>
    </source>
</reference>
<evidence type="ECO:0000256" key="1">
    <source>
        <dbReference type="ARBA" id="ARBA00008059"/>
    </source>
</evidence>
<name>A0A7M2Y4Q6_9FLAO</name>
<keyword evidence="3 5" id="KW-0067">ATP-binding</keyword>
<dbReference type="PIRSF" id="PIRSF003073">
    <property type="entry name" value="DNAC_TnpB_IstB"/>
    <property type="match status" value="1"/>
</dbReference>
<proteinExistence type="inferred from homology"/>
<dbReference type="AlphaFoldDB" id="A0A7M2Y4Q6"/>
<dbReference type="NCBIfam" id="NF038214">
    <property type="entry name" value="IS21_help_AAA"/>
    <property type="match status" value="1"/>
</dbReference>
<protein>
    <submittedName>
        <fullName evidence="5">ATP-binding protein</fullName>
    </submittedName>
</protein>
<evidence type="ECO:0000313" key="6">
    <source>
        <dbReference type="Proteomes" id="UP000594195"/>
    </source>
</evidence>